<sequence length="318" mass="34837">MARRLPKTLGAPSAVALPRIADRLGFLYLDTVQIKADRNGVCALVEFDDGEQERVYLPTAGIGCVLLGPGTSTTHDAVKRLTADGAVIVHVGDGGVRCYSAFLNDSTSTRILDRQVEIIADPERRLAAAKRLFSLRFTDPLPESLTLDKLRGLEGRRMKVLYRTLAQQHRVPRFKRSYDPADFDAQDPVNKALTSGNQALYGIATAVVLSLGASPALGILHHGQQRAFALDLADLYKAETTIPLAFSLHNSSDPERAARLRLREDFRLLKLIPRMVTDIYKVLDLPVSDTPGPSNVINLWDPDGEVPSGVNYANEAGW</sequence>
<proteinExistence type="inferred from homology"/>
<keyword evidence="8" id="KW-0464">Manganese</keyword>
<evidence type="ECO:0000256" key="3">
    <source>
        <dbReference type="ARBA" id="ARBA00022759"/>
    </source>
</evidence>
<keyword evidence="1 8" id="KW-0540">Nuclease</keyword>
<dbReference type="EC" id="3.1.-.-" evidence="8"/>
<keyword evidence="2 8" id="KW-0479">Metal-binding</keyword>
<dbReference type="PANTHER" id="PTHR34353">
    <property type="entry name" value="CRISPR-ASSOCIATED ENDONUCLEASE CAS1 1"/>
    <property type="match status" value="1"/>
</dbReference>
<keyword evidence="6 8" id="KW-0051">Antiviral defense</keyword>
<keyword evidence="10" id="KW-1185">Reference proteome</keyword>
<dbReference type="NCBIfam" id="TIGR03638">
    <property type="entry name" value="cas1_ECOLI"/>
    <property type="match status" value="1"/>
</dbReference>
<name>A0ABN2SNN6_9ACTN</name>
<dbReference type="Gene3D" id="1.20.120.920">
    <property type="entry name" value="CRISPR-associated endonuclease Cas1, C-terminal domain"/>
    <property type="match status" value="1"/>
</dbReference>
<keyword evidence="5 8" id="KW-0460">Magnesium</keyword>
<evidence type="ECO:0000313" key="9">
    <source>
        <dbReference type="EMBL" id="GAA1989710.1"/>
    </source>
</evidence>
<dbReference type="Gene3D" id="3.100.10.20">
    <property type="entry name" value="CRISPR-associated endonuclease Cas1, N-terminal domain"/>
    <property type="match status" value="1"/>
</dbReference>
<evidence type="ECO:0000256" key="4">
    <source>
        <dbReference type="ARBA" id="ARBA00022801"/>
    </source>
</evidence>
<feature type="binding site" evidence="8">
    <location>
        <position position="221"/>
    </location>
    <ligand>
        <name>Mn(2+)</name>
        <dbReference type="ChEBI" id="CHEBI:29035"/>
    </ligand>
</feature>
<accession>A0ABN2SNN6</accession>
<dbReference type="PANTHER" id="PTHR34353:SF3">
    <property type="entry name" value="CRISPR-ASSOCIATED ENDONUCLEASE CAS1"/>
    <property type="match status" value="1"/>
</dbReference>
<evidence type="ECO:0000313" key="10">
    <source>
        <dbReference type="Proteomes" id="UP001501585"/>
    </source>
</evidence>
<evidence type="ECO:0000256" key="1">
    <source>
        <dbReference type="ARBA" id="ARBA00022722"/>
    </source>
</evidence>
<evidence type="ECO:0000256" key="5">
    <source>
        <dbReference type="ARBA" id="ARBA00022842"/>
    </source>
</evidence>
<comment type="caution">
    <text evidence="9">The sequence shown here is derived from an EMBL/GenBank/DDBJ whole genome shotgun (WGS) entry which is preliminary data.</text>
</comment>
<keyword evidence="3 8" id="KW-0255">Endonuclease</keyword>
<dbReference type="Pfam" id="PF01867">
    <property type="entry name" value="Cas_Cas1"/>
    <property type="match status" value="1"/>
</dbReference>
<dbReference type="InterPro" id="IPR019851">
    <property type="entry name" value="CRISPR-assoc_Cas1_ECOLI"/>
</dbReference>
<feature type="binding site" evidence="8">
    <location>
        <position position="154"/>
    </location>
    <ligand>
        <name>Mn(2+)</name>
        <dbReference type="ChEBI" id="CHEBI:29035"/>
    </ligand>
</feature>
<dbReference type="InterPro" id="IPR042211">
    <property type="entry name" value="CRISPR-assoc_Cas1_N"/>
</dbReference>
<dbReference type="InterPro" id="IPR050646">
    <property type="entry name" value="Cas1"/>
</dbReference>
<dbReference type="RefSeq" id="WP_344160962.1">
    <property type="nucleotide sequence ID" value="NZ_BAAAPC010000005.1"/>
</dbReference>
<keyword evidence="4 8" id="KW-0378">Hydrolase</keyword>
<dbReference type="EMBL" id="BAAAPC010000005">
    <property type="protein sequence ID" value="GAA1989710.1"/>
    <property type="molecule type" value="Genomic_DNA"/>
</dbReference>
<dbReference type="InterPro" id="IPR002729">
    <property type="entry name" value="CRISPR-assoc_Cas1"/>
</dbReference>
<comment type="cofactor">
    <cofactor evidence="8">
        <name>Mg(2+)</name>
        <dbReference type="ChEBI" id="CHEBI:18420"/>
    </cofactor>
    <cofactor evidence="8">
        <name>Mn(2+)</name>
        <dbReference type="ChEBI" id="CHEBI:29035"/>
    </cofactor>
</comment>
<reference evidence="9 10" key="1">
    <citation type="journal article" date="2019" name="Int. J. Syst. Evol. Microbiol.">
        <title>The Global Catalogue of Microorganisms (GCM) 10K type strain sequencing project: providing services to taxonomists for standard genome sequencing and annotation.</title>
        <authorList>
            <consortium name="The Broad Institute Genomics Platform"/>
            <consortium name="The Broad Institute Genome Sequencing Center for Infectious Disease"/>
            <person name="Wu L."/>
            <person name="Ma J."/>
        </authorList>
    </citation>
    <scope>NUCLEOTIDE SEQUENCE [LARGE SCALE GENOMIC DNA]</scope>
    <source>
        <strain evidence="9 10">JCM 15313</strain>
    </source>
</reference>
<comment type="similarity">
    <text evidence="8">Belongs to the CRISPR-associated endonuclease Cas1 family.</text>
</comment>
<dbReference type="Proteomes" id="UP001501585">
    <property type="component" value="Unassembled WGS sequence"/>
</dbReference>
<comment type="function">
    <text evidence="8">CRISPR (clustered regularly interspaced short palindromic repeat), is an adaptive immune system that provides protection against mobile genetic elements (viruses, transposable elements and conjugative plasmids). CRISPR clusters contain spacers, sequences complementary to antecedent mobile elements, and target invading nucleic acids. CRISPR clusters are transcribed and processed into CRISPR RNA (crRNA). Acts as a dsDNA endonuclease. Involved in the integration of spacer DNA into the CRISPR cassette.</text>
</comment>
<comment type="subunit">
    <text evidence="8">Homodimer, forms a heterotetramer with a Cas2 homodimer.</text>
</comment>
<organism evidence="9 10">
    <name type="scientific">Nocardiopsis rhodophaea</name>
    <dbReference type="NCBI Taxonomy" id="280238"/>
    <lineage>
        <taxon>Bacteria</taxon>
        <taxon>Bacillati</taxon>
        <taxon>Actinomycetota</taxon>
        <taxon>Actinomycetes</taxon>
        <taxon>Streptosporangiales</taxon>
        <taxon>Nocardiopsidaceae</taxon>
        <taxon>Nocardiopsis</taxon>
    </lineage>
</organism>
<evidence type="ECO:0000256" key="6">
    <source>
        <dbReference type="ARBA" id="ARBA00023118"/>
    </source>
</evidence>
<keyword evidence="7 8" id="KW-0238">DNA-binding</keyword>
<gene>
    <name evidence="9" type="primary">cas1e_1</name>
    <name evidence="8" type="synonym">cas1</name>
    <name evidence="9" type="ORF">GCM10009799_14320</name>
</gene>
<dbReference type="HAMAP" id="MF_01470">
    <property type="entry name" value="Cas1"/>
    <property type="match status" value="1"/>
</dbReference>
<evidence type="ECO:0000256" key="2">
    <source>
        <dbReference type="ARBA" id="ARBA00022723"/>
    </source>
</evidence>
<dbReference type="InterPro" id="IPR042206">
    <property type="entry name" value="CRISPR-assoc_Cas1_C"/>
</dbReference>
<protein>
    <recommendedName>
        <fullName evidence="8">CRISPR-associated endonuclease Cas1</fullName>
        <ecNumber evidence="8">3.1.-.-</ecNumber>
    </recommendedName>
</protein>
<dbReference type="GO" id="GO:0004519">
    <property type="term" value="F:endonuclease activity"/>
    <property type="evidence" value="ECO:0007669"/>
    <property type="project" value="UniProtKB-KW"/>
</dbReference>
<feature type="binding site" evidence="8">
    <location>
        <position position="234"/>
    </location>
    <ligand>
        <name>Mn(2+)</name>
        <dbReference type="ChEBI" id="CHEBI:29035"/>
    </ligand>
</feature>
<evidence type="ECO:0000256" key="8">
    <source>
        <dbReference type="HAMAP-Rule" id="MF_01470"/>
    </source>
</evidence>
<evidence type="ECO:0000256" key="7">
    <source>
        <dbReference type="ARBA" id="ARBA00023125"/>
    </source>
</evidence>